<protein>
    <submittedName>
        <fullName evidence="1">Arginase family protein</fullName>
    </submittedName>
</protein>
<dbReference type="InterPro" id="IPR006035">
    <property type="entry name" value="Ureohydrolase"/>
</dbReference>
<dbReference type="STRING" id="474960.SAMN05216180_2924"/>
<reference evidence="1 2" key="1">
    <citation type="submission" date="2016-10" db="EMBL/GenBank/DDBJ databases">
        <authorList>
            <person name="de Groot N.N."/>
        </authorList>
    </citation>
    <scope>NUCLEOTIDE SEQUENCE [LARGE SCALE GENOMIC DNA]</scope>
    <source>
        <strain evidence="1 2">CGMCC 1.5070</strain>
    </source>
</reference>
<proteinExistence type="predicted"/>
<dbReference type="Pfam" id="PF00491">
    <property type="entry name" value="Arginase"/>
    <property type="match status" value="1"/>
</dbReference>
<evidence type="ECO:0000313" key="2">
    <source>
        <dbReference type="Proteomes" id="UP000199158"/>
    </source>
</evidence>
<dbReference type="EMBL" id="FOCG01000005">
    <property type="protein sequence ID" value="SEN15559.1"/>
    <property type="molecule type" value="Genomic_DNA"/>
</dbReference>
<dbReference type="AlphaFoldDB" id="A0A1H8E7N2"/>
<dbReference type="PANTHER" id="PTHR11358">
    <property type="entry name" value="ARGINASE/AGMATINASE"/>
    <property type="match status" value="1"/>
</dbReference>
<dbReference type="InterPro" id="IPR023696">
    <property type="entry name" value="Ureohydrolase_dom_sf"/>
</dbReference>
<dbReference type="GO" id="GO:0046872">
    <property type="term" value="F:metal ion binding"/>
    <property type="evidence" value="ECO:0007669"/>
    <property type="project" value="InterPro"/>
</dbReference>
<dbReference type="SUPFAM" id="SSF52768">
    <property type="entry name" value="Arginase/deacetylase"/>
    <property type="match status" value="1"/>
</dbReference>
<organism evidence="1 2">
    <name type="scientific">Hydrogenoanaerobacterium saccharovorans</name>
    <dbReference type="NCBI Taxonomy" id="474960"/>
    <lineage>
        <taxon>Bacteria</taxon>
        <taxon>Bacillati</taxon>
        <taxon>Bacillota</taxon>
        <taxon>Clostridia</taxon>
        <taxon>Eubacteriales</taxon>
        <taxon>Oscillospiraceae</taxon>
        <taxon>Hydrogenoanaerobacterium</taxon>
    </lineage>
</organism>
<dbReference type="GO" id="GO:0033389">
    <property type="term" value="P:putrescine biosynthetic process from arginine, via agmatine"/>
    <property type="evidence" value="ECO:0007669"/>
    <property type="project" value="TreeGrafter"/>
</dbReference>
<dbReference type="Proteomes" id="UP000199158">
    <property type="component" value="Unassembled WGS sequence"/>
</dbReference>
<keyword evidence="2" id="KW-1185">Reference proteome</keyword>
<dbReference type="PANTHER" id="PTHR11358:SF41">
    <property type="entry name" value="ARGINASE"/>
    <property type="match status" value="1"/>
</dbReference>
<name>A0A1H8E7N2_9FIRM</name>
<dbReference type="Gene3D" id="3.40.800.10">
    <property type="entry name" value="Ureohydrolase domain"/>
    <property type="match status" value="1"/>
</dbReference>
<sequence length="252" mass="29477">MENKILLFDFDGIYKTQDFYQGHNCRWIDTQKLIGTNSYCDIYAQKNLQERLKDIQLSKLSFLGSGNYHYISLFLTQKIQEDYALILFDNHSDMQKPVFDELLSCGGWLRTALLKQKRLKQVAIVGTSEHSLHMIDKSLKEKVILYPYSKIEKTPNWHLDLSKKIHYPVYISVDKDVFCKKVAETNWNHGEMEPEEFLNAFETIANTHTVIGMDVCGEYSMAYREPFAFEKANRKNNRANQKLLQLCQQIIA</sequence>
<dbReference type="RefSeq" id="WP_162840947.1">
    <property type="nucleotide sequence ID" value="NZ_FOCG01000005.1"/>
</dbReference>
<accession>A0A1H8E7N2</accession>
<gene>
    <name evidence="1" type="ORF">SAMN05216180_2924</name>
</gene>
<dbReference type="GO" id="GO:0008783">
    <property type="term" value="F:agmatinase activity"/>
    <property type="evidence" value="ECO:0007669"/>
    <property type="project" value="TreeGrafter"/>
</dbReference>
<evidence type="ECO:0000313" key="1">
    <source>
        <dbReference type="EMBL" id="SEN15559.1"/>
    </source>
</evidence>